<reference evidence="12" key="2">
    <citation type="submission" date="2023-05" db="EMBL/GenBank/DDBJ databases">
        <authorList>
            <consortium name="Lawrence Berkeley National Laboratory"/>
            <person name="Steindorff A."/>
            <person name="Hensen N."/>
            <person name="Bonometti L."/>
            <person name="Westerberg I."/>
            <person name="Brannstrom I.O."/>
            <person name="Guillou S."/>
            <person name="Cros-Aarteil S."/>
            <person name="Calhoun S."/>
            <person name="Haridas S."/>
            <person name="Kuo A."/>
            <person name="Mondo S."/>
            <person name="Pangilinan J."/>
            <person name="Riley R."/>
            <person name="Labutti K."/>
            <person name="Andreopoulos B."/>
            <person name="Lipzen A."/>
            <person name="Chen C."/>
            <person name="Yanf M."/>
            <person name="Daum C."/>
            <person name="Ng V."/>
            <person name="Clum A."/>
            <person name="Ohm R."/>
            <person name="Martin F."/>
            <person name="Silar P."/>
            <person name="Natvig D."/>
            <person name="Lalanne C."/>
            <person name="Gautier V."/>
            <person name="Ament-Velasquez S.L."/>
            <person name="Kruys A."/>
            <person name="Hutchinson M.I."/>
            <person name="Powell A.J."/>
            <person name="Barry K."/>
            <person name="Miller A.N."/>
            <person name="Grigoriev I.V."/>
            <person name="Debuchy R."/>
            <person name="Gladieux P."/>
            <person name="Thoren M.H."/>
            <person name="Johannesson H."/>
        </authorList>
    </citation>
    <scope>NUCLEOTIDE SEQUENCE</scope>
    <source>
        <strain evidence="12">CBS 990.96</strain>
    </source>
</reference>
<dbReference type="Pfam" id="PF26204">
    <property type="entry name" value="Med14_fung"/>
    <property type="match status" value="1"/>
</dbReference>
<dbReference type="PANTHER" id="PTHR12809">
    <property type="entry name" value="MEDIATOR COMPLEX SUBUNIT"/>
    <property type="match status" value="1"/>
</dbReference>
<evidence type="ECO:0000313" key="13">
    <source>
        <dbReference type="Proteomes" id="UP001301958"/>
    </source>
</evidence>
<dbReference type="InterPro" id="IPR013947">
    <property type="entry name" value="Mediator_Med14"/>
</dbReference>
<evidence type="ECO:0000256" key="1">
    <source>
        <dbReference type="ARBA" id="ARBA00004123"/>
    </source>
</evidence>
<dbReference type="InterPro" id="IPR055122">
    <property type="entry name" value="Med14_N"/>
</dbReference>
<dbReference type="PANTHER" id="PTHR12809:SF2">
    <property type="entry name" value="MEDIATOR OF RNA POLYMERASE II TRANSCRIPTION SUBUNIT 14"/>
    <property type="match status" value="1"/>
</dbReference>
<evidence type="ECO:0000256" key="9">
    <source>
        <dbReference type="RuleBase" id="RU365082"/>
    </source>
</evidence>
<sequence>MAGEVRMENGTHIGVRNNHDRDTWINGVSRVDKGKGIAQPQAVELPLVQKDEVKEEPIPDELEHITADMVPIDLFLTRLAQYSHSTLQEQILALGSKPLPQNLPNGNTLHFTGGPEDTSPESLDKKTMLLDYLQTLHTKWVKALVIIEWSKKADQVARLIDIRWHLFQKLELFNNAFAGLMNLNIELQAAKVPSPDLKTAVQVLSDGEVSWMPDFGYIVPPRLTLEEQATWIDHVNTLLNARLTLEECEKIPEPFTNYTVDSGRVTFAVTGEFEVDLTILDEDFTNQFLCLDFRFLFKPAPQMLSLPAQEHLHVRINEKLAVEGLAGCYSWLHEVTLTAKITEFARQAWRLSTEKWTGGLKIERLDRGLSIQYWVHRPHSKGSRSWIILGVNSAGKDSDGGRDPLQPSHLTLRWFRDNQEVKDCDIVFDTDNISVEKLLTSVIARHVEHMLSYIYHKLARKPRFAQNHARLSLEISEDSPRDTALTVQLLGDDSVSLHIDQYMGAFSISPPVPLAMRAQNMLNSFPNAVDQAPHALEKLRWDHMRNTLISRGFTLDWHIAPPPITSQDELKGIVGSTSRESFQVNWLWKRGWTKEWFVLMSMSLGGDSWWLVETSEPAKTTIQNRAEQNNLAKTKAPTPNRVSMFTKIPMSSDQLRLSDKFFENLTLFASGMISRIADLRLLHHKRIDYNIRECLSYGGTTQVKMPILNVRLSALTSPTTNPHAVSWAQEYVSIVFKGLQSSRTVKLPTEPGQASEEDDEGPDKVIAEARIAVKNHSSFQFLKGNIDQNILYDPKSGTFTVRFRREVGSPLFTILSDEILDLERLLDLVQAIHRAGECVALESVTLRQVVFTYGSKPLQGAQGAQDATAEPPKRWRVTWNHSPSHGVTVNLEQGNPHLRVIDFIQKMAKSPSKGQIPTWLVNTLPLYRALEKLNNAWENFETQRFCLIFHKALNWVTIRFCLPTGVGQPRRVVNLDIKPQTRRGRLMWHVGRAETDRDSRNENDEFNIILRQRVWTAKGDDGYTGLVNSAAANLDHGIENCIAQIDRAIRSLPTKTLPPVGGPQDANAAAGTQDGVAQYQNPPGRFPPQGQLQVQHRPQQHQQGQGHMGMGGQQQQQGQGHMGMGGQQLQQGQGYMGMGGQQHPHAGGGVSG</sequence>
<protein>
    <recommendedName>
        <fullName evidence="3 9">Mediator of RNA polymerase II transcription subunit 14</fullName>
    </recommendedName>
    <alternativeName>
        <fullName evidence="8 9">Mediator complex subunit 14</fullName>
    </alternativeName>
</protein>
<dbReference type="GO" id="GO:0003712">
    <property type="term" value="F:transcription coregulator activity"/>
    <property type="evidence" value="ECO:0007669"/>
    <property type="project" value="UniProtKB-UniRule"/>
</dbReference>
<dbReference type="GO" id="GO:0016592">
    <property type="term" value="C:mediator complex"/>
    <property type="evidence" value="ECO:0007669"/>
    <property type="project" value="UniProtKB-UniRule"/>
</dbReference>
<evidence type="ECO:0000313" key="12">
    <source>
        <dbReference type="EMBL" id="KAK4228993.1"/>
    </source>
</evidence>
<evidence type="ECO:0000256" key="7">
    <source>
        <dbReference type="ARBA" id="ARBA00023242"/>
    </source>
</evidence>
<gene>
    <name evidence="12" type="ORF">QBC38DRAFT_126507</name>
</gene>
<keyword evidence="7 9" id="KW-0539">Nucleus</keyword>
<dbReference type="AlphaFoldDB" id="A0AAN7H191"/>
<dbReference type="EMBL" id="MU865312">
    <property type="protein sequence ID" value="KAK4228993.1"/>
    <property type="molecule type" value="Genomic_DNA"/>
</dbReference>
<keyword evidence="4 9" id="KW-0805">Transcription regulation</keyword>
<feature type="compositionally biased region" description="Low complexity" evidence="10">
    <location>
        <begin position="1089"/>
        <end position="1105"/>
    </location>
</feature>
<comment type="function">
    <text evidence="9">Component of the Mediator complex, a coactivator involved in the regulated transcription of nearly all RNA polymerase II-dependent genes. Mediator functions as a bridge to convey information from gene-specific regulatory proteins to the basal RNA polymerase II transcription machinery. Mediator is recruited to promoters by direct interactions with regulatory proteins and serves as a scaffold for the assembly of a functional preinitiation complex with RNA polymerase II and the general transcription factors.</text>
</comment>
<comment type="subunit">
    <text evidence="9">Component of the Mediator complex.</text>
</comment>
<dbReference type="GO" id="GO:0006357">
    <property type="term" value="P:regulation of transcription by RNA polymerase II"/>
    <property type="evidence" value="ECO:0007669"/>
    <property type="project" value="InterPro"/>
</dbReference>
<keyword evidence="6 9" id="KW-0804">Transcription</keyword>
<evidence type="ECO:0000256" key="8">
    <source>
        <dbReference type="ARBA" id="ARBA00032007"/>
    </source>
</evidence>
<evidence type="ECO:0000256" key="2">
    <source>
        <dbReference type="ARBA" id="ARBA00007813"/>
    </source>
</evidence>
<evidence type="ECO:0000256" key="6">
    <source>
        <dbReference type="ARBA" id="ARBA00023163"/>
    </source>
</evidence>
<dbReference type="GO" id="GO:0070847">
    <property type="term" value="C:core mediator complex"/>
    <property type="evidence" value="ECO:0007669"/>
    <property type="project" value="TreeGrafter"/>
</dbReference>
<accession>A0AAN7H191</accession>
<dbReference type="Pfam" id="PF08638">
    <property type="entry name" value="Med14"/>
    <property type="match status" value="1"/>
</dbReference>
<proteinExistence type="inferred from homology"/>
<feature type="region of interest" description="Disordered" evidence="10">
    <location>
        <begin position="1075"/>
        <end position="1152"/>
    </location>
</feature>
<keyword evidence="5 9" id="KW-0010">Activator</keyword>
<comment type="subcellular location">
    <subcellularLocation>
        <location evidence="1 9">Nucleus</location>
    </subcellularLocation>
</comment>
<organism evidence="12 13">
    <name type="scientific">Podospora fimiseda</name>
    <dbReference type="NCBI Taxonomy" id="252190"/>
    <lineage>
        <taxon>Eukaryota</taxon>
        <taxon>Fungi</taxon>
        <taxon>Dikarya</taxon>
        <taxon>Ascomycota</taxon>
        <taxon>Pezizomycotina</taxon>
        <taxon>Sordariomycetes</taxon>
        <taxon>Sordariomycetidae</taxon>
        <taxon>Sordariales</taxon>
        <taxon>Podosporaceae</taxon>
        <taxon>Podospora</taxon>
    </lineage>
</organism>
<dbReference type="Proteomes" id="UP001301958">
    <property type="component" value="Unassembled WGS sequence"/>
</dbReference>
<evidence type="ECO:0000259" key="11">
    <source>
        <dbReference type="Pfam" id="PF08638"/>
    </source>
</evidence>
<feature type="compositionally biased region" description="Gly residues" evidence="10">
    <location>
        <begin position="1134"/>
        <end position="1152"/>
    </location>
</feature>
<name>A0AAN7H191_9PEZI</name>
<evidence type="ECO:0000256" key="10">
    <source>
        <dbReference type="SAM" id="MobiDB-lite"/>
    </source>
</evidence>
<evidence type="ECO:0000256" key="5">
    <source>
        <dbReference type="ARBA" id="ARBA00023159"/>
    </source>
</evidence>
<evidence type="ECO:0000256" key="4">
    <source>
        <dbReference type="ARBA" id="ARBA00023015"/>
    </source>
</evidence>
<comment type="similarity">
    <text evidence="2 9">Belongs to the Mediator complex subunit 14 family.</text>
</comment>
<reference evidence="12" key="1">
    <citation type="journal article" date="2023" name="Mol. Phylogenet. Evol.">
        <title>Genome-scale phylogeny and comparative genomics of the fungal order Sordariales.</title>
        <authorList>
            <person name="Hensen N."/>
            <person name="Bonometti L."/>
            <person name="Westerberg I."/>
            <person name="Brannstrom I.O."/>
            <person name="Guillou S."/>
            <person name="Cros-Aarteil S."/>
            <person name="Calhoun S."/>
            <person name="Haridas S."/>
            <person name="Kuo A."/>
            <person name="Mondo S."/>
            <person name="Pangilinan J."/>
            <person name="Riley R."/>
            <person name="LaButti K."/>
            <person name="Andreopoulos B."/>
            <person name="Lipzen A."/>
            <person name="Chen C."/>
            <person name="Yan M."/>
            <person name="Daum C."/>
            <person name="Ng V."/>
            <person name="Clum A."/>
            <person name="Steindorff A."/>
            <person name="Ohm R.A."/>
            <person name="Martin F."/>
            <person name="Silar P."/>
            <person name="Natvig D.O."/>
            <person name="Lalanne C."/>
            <person name="Gautier V."/>
            <person name="Ament-Velasquez S.L."/>
            <person name="Kruys A."/>
            <person name="Hutchinson M.I."/>
            <person name="Powell A.J."/>
            <person name="Barry K."/>
            <person name="Miller A.N."/>
            <person name="Grigoriev I.V."/>
            <person name="Debuchy R."/>
            <person name="Gladieux P."/>
            <person name="Hiltunen Thoren M."/>
            <person name="Johannesson H."/>
        </authorList>
    </citation>
    <scope>NUCLEOTIDE SEQUENCE</scope>
    <source>
        <strain evidence="12">CBS 990.96</strain>
    </source>
</reference>
<keyword evidence="13" id="KW-1185">Reference proteome</keyword>
<evidence type="ECO:0000256" key="3">
    <source>
        <dbReference type="ARBA" id="ARBA00019619"/>
    </source>
</evidence>
<comment type="caution">
    <text evidence="12">The sequence shown here is derived from an EMBL/GenBank/DDBJ whole genome shotgun (WGS) entry which is preliminary data.</text>
</comment>
<feature type="domain" description="Mediator complex subunit MED14 N-terminal" evidence="11">
    <location>
        <begin position="70"/>
        <end position="280"/>
    </location>
</feature>